<evidence type="ECO:0000313" key="3">
    <source>
        <dbReference type="Proteomes" id="UP000606008"/>
    </source>
</evidence>
<protein>
    <submittedName>
        <fullName evidence="2">Peptidase M15</fullName>
    </submittedName>
</protein>
<evidence type="ECO:0000259" key="1">
    <source>
        <dbReference type="Pfam" id="PF08291"/>
    </source>
</evidence>
<reference evidence="2" key="1">
    <citation type="submission" date="2024-05" db="EMBL/GenBank/DDBJ databases">
        <authorList>
            <person name="Jung D.-H."/>
        </authorList>
    </citation>
    <scope>NUCLEOTIDE SEQUENCE</scope>
    <source>
        <strain evidence="2">JA-25</strain>
    </source>
</reference>
<accession>A0ABX0QGY2</accession>
<dbReference type="RefSeq" id="WP_166690991.1">
    <property type="nucleotide sequence ID" value="NZ_WAEL01000001.1"/>
</dbReference>
<dbReference type="InterPro" id="IPR009045">
    <property type="entry name" value="Zn_M74/Hedgehog-like"/>
</dbReference>
<gene>
    <name evidence="2" type="ORF">F7231_04190</name>
</gene>
<dbReference type="SUPFAM" id="SSF55166">
    <property type="entry name" value="Hedgehog/DD-peptidase"/>
    <property type="match status" value="1"/>
</dbReference>
<proteinExistence type="predicted"/>
<dbReference type="Proteomes" id="UP000606008">
    <property type="component" value="Unassembled WGS sequence"/>
</dbReference>
<dbReference type="Pfam" id="PF08291">
    <property type="entry name" value="Peptidase_M15_3"/>
    <property type="match status" value="1"/>
</dbReference>
<dbReference type="Gene3D" id="3.30.1380.10">
    <property type="match status" value="1"/>
</dbReference>
<organism evidence="2 3">
    <name type="scientific">Fibrivirga algicola</name>
    <dbReference type="NCBI Taxonomy" id="2950420"/>
    <lineage>
        <taxon>Bacteria</taxon>
        <taxon>Pseudomonadati</taxon>
        <taxon>Bacteroidota</taxon>
        <taxon>Cytophagia</taxon>
        <taxon>Cytophagales</taxon>
        <taxon>Spirosomataceae</taxon>
        <taxon>Fibrivirga</taxon>
    </lineage>
</organism>
<sequence>MSKQSFPDFGPWLTYAEAIRSDTARRKGIANVPTAAQYARMKAVYDNIYAPLCKRFGKLPVSSFFRCAELNKAVGGSKTSQHMVGAAIDIDCDGIKVIGNKALHAYIKANMSFDQLGLEYPDANGNPGWVHVSFVSLVENRKALFTAT</sequence>
<feature type="domain" description="Peptidase M15A C-terminal" evidence="1">
    <location>
        <begin position="13"/>
        <end position="115"/>
    </location>
</feature>
<keyword evidence="3" id="KW-1185">Reference proteome</keyword>
<evidence type="ECO:0000313" key="2">
    <source>
        <dbReference type="EMBL" id="NID09359.1"/>
    </source>
</evidence>
<name>A0ABX0QGY2_9BACT</name>
<dbReference type="EMBL" id="WAEL01000001">
    <property type="protein sequence ID" value="NID09359.1"/>
    <property type="molecule type" value="Genomic_DNA"/>
</dbReference>
<dbReference type="InterPro" id="IPR013230">
    <property type="entry name" value="Peptidase_M15A_C"/>
</dbReference>
<comment type="caution">
    <text evidence="2">The sequence shown here is derived from an EMBL/GenBank/DDBJ whole genome shotgun (WGS) entry which is preliminary data.</text>
</comment>